<evidence type="ECO:0000313" key="4">
    <source>
        <dbReference type="Proteomes" id="UP000240317"/>
    </source>
</evidence>
<proteinExistence type="predicted"/>
<keyword evidence="4" id="KW-1185">Reference proteome</keyword>
<accession>A0A2T3WAA2</accession>
<organism evidence="3 4">
    <name type="scientific">Deinococcus arcticus</name>
    <dbReference type="NCBI Taxonomy" id="2136176"/>
    <lineage>
        <taxon>Bacteria</taxon>
        <taxon>Thermotogati</taxon>
        <taxon>Deinococcota</taxon>
        <taxon>Deinococci</taxon>
        <taxon>Deinococcales</taxon>
        <taxon>Deinococcaceae</taxon>
        <taxon>Deinococcus</taxon>
    </lineage>
</organism>
<name>A0A2T3WAA2_9DEIO</name>
<reference evidence="3 4" key="1">
    <citation type="submission" date="2018-03" db="EMBL/GenBank/DDBJ databases">
        <title>Draft genome of Deinococcus sp. OD32.</title>
        <authorList>
            <person name="Wang X.-P."/>
            <person name="Du Z.-J."/>
        </authorList>
    </citation>
    <scope>NUCLEOTIDE SEQUENCE [LARGE SCALE GENOMIC DNA]</scope>
    <source>
        <strain evidence="3 4">OD32</strain>
    </source>
</reference>
<sequence length="235" mass="25480">MIRFLLWTLLCLLGVAGAQTFALSPTAFNMDPARTNTAQVRMDNTGDVPMTFQVEIRRWSTENGQHVYSSTRDVVVNPAQFTLEPGKSQVIRVGLLKKAGGEELAYRVFVRQVPTAEVATQQSSEGNVGLTLRQLVQVSMPVYVAPAGSTPKMSYSLRLQGDKVVLDLTNAGNRHLTLRDVTVVAGDARLSLGNAAVLGSSTLTLPLTLDALPGAAELVYTDMNGEERREPLRLP</sequence>
<dbReference type="Gene3D" id="2.60.40.10">
    <property type="entry name" value="Immunoglobulins"/>
    <property type="match status" value="1"/>
</dbReference>
<dbReference type="GO" id="GO:0071555">
    <property type="term" value="P:cell wall organization"/>
    <property type="evidence" value="ECO:0007669"/>
    <property type="project" value="InterPro"/>
</dbReference>
<feature type="domain" description="Pili assembly chaperone N-terminal" evidence="2">
    <location>
        <begin position="32"/>
        <end position="136"/>
    </location>
</feature>
<dbReference type="InterPro" id="IPR050643">
    <property type="entry name" value="Periplasmic_pilus_chap"/>
</dbReference>
<dbReference type="PANTHER" id="PTHR30251:SF4">
    <property type="entry name" value="SLR1668 PROTEIN"/>
    <property type="match status" value="1"/>
</dbReference>
<gene>
    <name evidence="3" type="ORF">C8263_05380</name>
</gene>
<dbReference type="InterPro" id="IPR008962">
    <property type="entry name" value="PapD-like_sf"/>
</dbReference>
<dbReference type="InterPro" id="IPR016147">
    <property type="entry name" value="Pili_assmbl_chaperone_N"/>
</dbReference>
<comment type="caution">
    <text evidence="3">The sequence shown here is derived from an EMBL/GenBank/DDBJ whole genome shotgun (WGS) entry which is preliminary data.</text>
</comment>
<dbReference type="AlphaFoldDB" id="A0A2T3WAA2"/>
<evidence type="ECO:0000256" key="1">
    <source>
        <dbReference type="SAM" id="SignalP"/>
    </source>
</evidence>
<protein>
    <recommendedName>
        <fullName evidence="2">Pili assembly chaperone N-terminal domain-containing protein</fullName>
    </recommendedName>
</protein>
<dbReference type="Pfam" id="PF00345">
    <property type="entry name" value="PapD_N"/>
    <property type="match status" value="1"/>
</dbReference>
<feature type="signal peptide" evidence="1">
    <location>
        <begin position="1"/>
        <end position="18"/>
    </location>
</feature>
<dbReference type="InterPro" id="IPR013783">
    <property type="entry name" value="Ig-like_fold"/>
</dbReference>
<dbReference type="OrthoDB" id="65700at2"/>
<dbReference type="SUPFAM" id="SSF49354">
    <property type="entry name" value="PapD-like"/>
    <property type="match status" value="1"/>
</dbReference>
<feature type="chain" id="PRO_5015475040" description="Pili assembly chaperone N-terminal domain-containing protein" evidence="1">
    <location>
        <begin position="19"/>
        <end position="235"/>
    </location>
</feature>
<dbReference type="PANTHER" id="PTHR30251">
    <property type="entry name" value="PILUS ASSEMBLY CHAPERONE"/>
    <property type="match status" value="1"/>
</dbReference>
<dbReference type="RefSeq" id="WP_107137103.1">
    <property type="nucleotide sequence ID" value="NZ_PYSV01000004.1"/>
</dbReference>
<evidence type="ECO:0000313" key="3">
    <source>
        <dbReference type="EMBL" id="PTA68683.1"/>
    </source>
</evidence>
<dbReference type="Proteomes" id="UP000240317">
    <property type="component" value="Unassembled WGS sequence"/>
</dbReference>
<dbReference type="EMBL" id="PYSV01000004">
    <property type="protein sequence ID" value="PTA68683.1"/>
    <property type="molecule type" value="Genomic_DNA"/>
</dbReference>
<keyword evidence="1" id="KW-0732">Signal</keyword>
<dbReference type="GO" id="GO:0030288">
    <property type="term" value="C:outer membrane-bounded periplasmic space"/>
    <property type="evidence" value="ECO:0007669"/>
    <property type="project" value="InterPro"/>
</dbReference>
<evidence type="ECO:0000259" key="2">
    <source>
        <dbReference type="Pfam" id="PF00345"/>
    </source>
</evidence>